<feature type="non-terminal residue" evidence="2">
    <location>
        <position position="1"/>
    </location>
</feature>
<proteinExistence type="predicted"/>
<reference evidence="2" key="1">
    <citation type="submission" date="2020-02" db="EMBL/GenBank/DDBJ databases">
        <authorList>
            <person name="Meier V. D."/>
        </authorList>
    </citation>
    <scope>NUCLEOTIDE SEQUENCE</scope>
    <source>
        <strain evidence="2">AVDCRST_MAG35</strain>
    </source>
</reference>
<keyword evidence="1" id="KW-0472">Membrane</keyword>
<gene>
    <name evidence="2" type="ORF">AVDCRST_MAG35-1848</name>
</gene>
<organism evidence="2">
    <name type="scientific">uncultured Quadrisphaera sp</name>
    <dbReference type="NCBI Taxonomy" id="904978"/>
    <lineage>
        <taxon>Bacteria</taxon>
        <taxon>Bacillati</taxon>
        <taxon>Actinomycetota</taxon>
        <taxon>Actinomycetes</taxon>
        <taxon>Kineosporiales</taxon>
        <taxon>Kineosporiaceae</taxon>
        <taxon>Quadrisphaera</taxon>
        <taxon>environmental samples</taxon>
    </lineage>
</organism>
<evidence type="ECO:0000256" key="1">
    <source>
        <dbReference type="SAM" id="Phobius"/>
    </source>
</evidence>
<feature type="transmembrane region" description="Helical" evidence="1">
    <location>
        <begin position="6"/>
        <end position="26"/>
    </location>
</feature>
<evidence type="ECO:0000313" key="2">
    <source>
        <dbReference type="EMBL" id="CAA9418619.1"/>
    </source>
</evidence>
<sequence length="40" mass="3837">LVVTASGVPGAPAAGLLAGLVVHLLVRPRRPPAAAGEQPG</sequence>
<name>A0A6J4PPW7_9ACTN</name>
<dbReference type="AlphaFoldDB" id="A0A6J4PPW7"/>
<keyword evidence="1" id="KW-0812">Transmembrane</keyword>
<dbReference type="EMBL" id="CADCUY010000388">
    <property type="protein sequence ID" value="CAA9418619.1"/>
    <property type="molecule type" value="Genomic_DNA"/>
</dbReference>
<keyword evidence="1" id="KW-1133">Transmembrane helix</keyword>
<accession>A0A6J4PPW7</accession>
<protein>
    <submittedName>
        <fullName evidence="2">Uncharacterized protein</fullName>
    </submittedName>
</protein>